<comment type="caution">
    <text evidence="8">The sequence shown here is derived from an EMBL/GenBank/DDBJ whole genome shotgun (WGS) entry which is preliminary data.</text>
</comment>
<dbReference type="Gene3D" id="3.50.30.80">
    <property type="entry name" value="IlvD/EDD C-terminal domain-like"/>
    <property type="match status" value="1"/>
</dbReference>
<evidence type="ECO:0000313" key="9">
    <source>
        <dbReference type="Proteomes" id="UP000657592"/>
    </source>
</evidence>
<keyword evidence="3" id="KW-0411">Iron-sulfur</keyword>
<dbReference type="GO" id="GO:0009082">
    <property type="term" value="P:branched-chain amino acid biosynthetic process"/>
    <property type="evidence" value="ECO:0007669"/>
    <property type="project" value="UniProtKB-KW"/>
</dbReference>
<dbReference type="InterPro" id="IPR020558">
    <property type="entry name" value="DiOHA_6PGluconate_deHydtase_CS"/>
</dbReference>
<feature type="domain" description="Dihydroxy-acid/6-phosphogluconate dehydratase C-terminal" evidence="7">
    <location>
        <begin position="360"/>
        <end position="552"/>
    </location>
</feature>
<keyword evidence="2" id="KW-0479">Metal-binding</keyword>
<sequence>MRDLRSNLPPTSALGIARRAHWRSLGIPAEDLTRPKVAIVNTSSDLAACYAHLDDIVPVLKHELRARGVIPFEIRTTAPSDFVTSAGRAGRYILPSRDLIVDDIEAAVEGAKLDAMICLSSCDKTTPGHLMAAGRLDIPTVVIPCGYQHSGLAAGREADVEEVFLLASKAAVTGGPTDELEELADDAILSPGVCAGLATANSMHIIAEVLGMAVPGAAPVRAGSERMWDSVRRSAAALVDALEHDRRPRTLITAGSIRNAVRTMLAVGGSINTIKHLQAIGIEARVEIDVWEEFRVLGRQTPLLASVRPNGPALTEQFEDAGGAATVLRELLPLLDGDQLSVTGRTLAEVCAQARPADGEIIRPLDRPFGTDPAITVLRGSLAPGGAVAKRPVPDPGPHRFTGPARVFSNREEAIAGITSGRLREGDVAVIRGIGVSGAPGMGMTSAFIFALHARGLQHSVALVTDGQFSGLVNQGVTVGEVSPEAAAGGPLGKVRDGDVIDIDLRTGALDLLVDPEELAERPAFQPPADRDTGGGFLDQYEQLVQPLSCGAVLCARKDAGRCERETAAAPAGADIPILKEAP</sequence>
<dbReference type="InterPro" id="IPR056740">
    <property type="entry name" value="ILV_EDD_C"/>
</dbReference>
<dbReference type="PANTHER" id="PTHR43661">
    <property type="entry name" value="D-XYLONATE DEHYDRATASE"/>
    <property type="match status" value="1"/>
</dbReference>
<evidence type="ECO:0000259" key="6">
    <source>
        <dbReference type="Pfam" id="PF00920"/>
    </source>
</evidence>
<dbReference type="AlphaFoldDB" id="A0A917MMT7"/>
<protein>
    <submittedName>
        <fullName evidence="8">Dihydroxy-acid dehydratase</fullName>
    </submittedName>
</protein>
<dbReference type="InterPro" id="IPR037237">
    <property type="entry name" value="IlvD/EDD_N"/>
</dbReference>
<dbReference type="PANTHER" id="PTHR43661:SF3">
    <property type="entry name" value="D-XYLONATE DEHYDRATASE YAGF-RELATED"/>
    <property type="match status" value="1"/>
</dbReference>
<dbReference type="Proteomes" id="UP000657592">
    <property type="component" value="Unassembled WGS sequence"/>
</dbReference>
<dbReference type="InterPro" id="IPR000581">
    <property type="entry name" value="ILV_EDD_N"/>
</dbReference>
<keyword evidence="9" id="KW-1185">Reference proteome</keyword>
<dbReference type="Pfam" id="PF00920">
    <property type="entry name" value="ILVD_EDD_N"/>
    <property type="match status" value="1"/>
</dbReference>
<reference evidence="8" key="1">
    <citation type="journal article" date="2014" name="Int. J. Syst. Evol. Microbiol.">
        <title>Complete genome sequence of Corynebacterium casei LMG S-19264T (=DSM 44701T), isolated from a smear-ripened cheese.</title>
        <authorList>
            <consortium name="US DOE Joint Genome Institute (JGI-PGF)"/>
            <person name="Walter F."/>
            <person name="Albersmeier A."/>
            <person name="Kalinowski J."/>
            <person name="Ruckert C."/>
        </authorList>
    </citation>
    <scope>NUCLEOTIDE SEQUENCE</scope>
    <source>
        <strain evidence="8">CGMCC 1.15794</strain>
    </source>
</reference>
<keyword evidence="5" id="KW-0028">Amino-acid biosynthesis</keyword>
<organism evidence="8 9">
    <name type="scientific">Microbacterium album</name>
    <dbReference type="NCBI Taxonomy" id="2053191"/>
    <lineage>
        <taxon>Bacteria</taxon>
        <taxon>Bacillati</taxon>
        <taxon>Actinomycetota</taxon>
        <taxon>Actinomycetes</taxon>
        <taxon>Micrococcales</taxon>
        <taxon>Microbacteriaceae</taxon>
        <taxon>Microbacterium</taxon>
    </lineage>
</organism>
<evidence type="ECO:0000313" key="8">
    <source>
        <dbReference type="EMBL" id="GGH48858.1"/>
    </source>
</evidence>
<keyword evidence="2" id="KW-0408">Iron</keyword>
<feature type="domain" description="Dihydroxy-acid/6-phosphogluconate dehydratase N-terminal" evidence="6">
    <location>
        <begin position="34"/>
        <end position="349"/>
    </location>
</feature>
<dbReference type="PROSITE" id="PS00886">
    <property type="entry name" value="ILVD_EDD_1"/>
    <property type="match status" value="1"/>
</dbReference>
<dbReference type="SUPFAM" id="SSF52016">
    <property type="entry name" value="LeuD/IlvD-like"/>
    <property type="match status" value="1"/>
</dbReference>
<evidence type="ECO:0000256" key="2">
    <source>
        <dbReference type="ARBA" id="ARBA00022714"/>
    </source>
</evidence>
<dbReference type="SUPFAM" id="SSF143975">
    <property type="entry name" value="IlvD/EDD N-terminal domain-like"/>
    <property type="match status" value="1"/>
</dbReference>
<accession>A0A917MMT7</accession>
<name>A0A917MMT7_9MICO</name>
<keyword evidence="4" id="KW-0456">Lyase</keyword>
<dbReference type="GO" id="GO:0016836">
    <property type="term" value="F:hydro-lyase activity"/>
    <property type="evidence" value="ECO:0007669"/>
    <property type="project" value="TreeGrafter"/>
</dbReference>
<proteinExistence type="inferred from homology"/>
<gene>
    <name evidence="8" type="ORF">GCM10010921_26630</name>
</gene>
<reference evidence="8" key="2">
    <citation type="submission" date="2020-09" db="EMBL/GenBank/DDBJ databases">
        <authorList>
            <person name="Sun Q."/>
            <person name="Zhou Y."/>
        </authorList>
    </citation>
    <scope>NUCLEOTIDE SEQUENCE</scope>
    <source>
        <strain evidence="8">CGMCC 1.15794</strain>
    </source>
</reference>
<keyword evidence="2" id="KW-0001">2Fe-2S</keyword>
<evidence type="ECO:0000256" key="4">
    <source>
        <dbReference type="ARBA" id="ARBA00023239"/>
    </source>
</evidence>
<dbReference type="InterPro" id="IPR042096">
    <property type="entry name" value="Dihydro-acid_dehy_C"/>
</dbReference>
<dbReference type="GO" id="GO:0005829">
    <property type="term" value="C:cytosol"/>
    <property type="evidence" value="ECO:0007669"/>
    <property type="project" value="TreeGrafter"/>
</dbReference>
<evidence type="ECO:0000256" key="5">
    <source>
        <dbReference type="ARBA" id="ARBA00023304"/>
    </source>
</evidence>
<keyword evidence="5" id="KW-0100">Branched-chain amino acid biosynthesis</keyword>
<evidence type="ECO:0000259" key="7">
    <source>
        <dbReference type="Pfam" id="PF24877"/>
    </source>
</evidence>
<comment type="similarity">
    <text evidence="1">Belongs to the IlvD/Edd family.</text>
</comment>
<dbReference type="GO" id="GO:0051537">
    <property type="term" value="F:2 iron, 2 sulfur cluster binding"/>
    <property type="evidence" value="ECO:0007669"/>
    <property type="project" value="UniProtKB-KW"/>
</dbReference>
<evidence type="ECO:0000256" key="1">
    <source>
        <dbReference type="ARBA" id="ARBA00006486"/>
    </source>
</evidence>
<evidence type="ECO:0000256" key="3">
    <source>
        <dbReference type="ARBA" id="ARBA00023014"/>
    </source>
</evidence>
<dbReference type="EMBL" id="BMJY01000015">
    <property type="protein sequence ID" value="GGH48858.1"/>
    <property type="molecule type" value="Genomic_DNA"/>
</dbReference>
<dbReference type="Pfam" id="PF24877">
    <property type="entry name" value="ILV_EDD_C"/>
    <property type="match status" value="1"/>
</dbReference>